<protein>
    <submittedName>
        <fullName evidence="1">Uncharacterized protein</fullName>
    </submittedName>
</protein>
<organism evidence="1 2">
    <name type="scientific">Evansella caseinilytica</name>
    <dbReference type="NCBI Taxonomy" id="1503961"/>
    <lineage>
        <taxon>Bacteria</taxon>
        <taxon>Bacillati</taxon>
        <taxon>Bacillota</taxon>
        <taxon>Bacilli</taxon>
        <taxon>Bacillales</taxon>
        <taxon>Bacillaceae</taxon>
        <taxon>Evansella</taxon>
    </lineage>
</organism>
<dbReference type="STRING" id="1503961.SAMN05421736_12520"/>
<dbReference type="EMBL" id="FNPI01000025">
    <property type="protein sequence ID" value="SDZ65147.1"/>
    <property type="molecule type" value="Genomic_DNA"/>
</dbReference>
<keyword evidence="2" id="KW-1185">Reference proteome</keyword>
<proteinExistence type="predicted"/>
<name>A0A1H3US24_9BACI</name>
<dbReference type="Proteomes" id="UP000198935">
    <property type="component" value="Unassembled WGS sequence"/>
</dbReference>
<gene>
    <name evidence="1" type="ORF">SAMN05421736_12520</name>
</gene>
<reference evidence="2" key="1">
    <citation type="submission" date="2016-10" db="EMBL/GenBank/DDBJ databases">
        <authorList>
            <person name="Varghese N."/>
            <person name="Submissions S."/>
        </authorList>
    </citation>
    <scope>NUCLEOTIDE SEQUENCE [LARGE SCALE GENOMIC DNA]</scope>
    <source>
        <strain evidence="2">SP</strain>
    </source>
</reference>
<evidence type="ECO:0000313" key="1">
    <source>
        <dbReference type="EMBL" id="SDZ65147.1"/>
    </source>
</evidence>
<sequence>MQAGLKQLLTSGRIFVFFNEYILKYVFKKDDKQGTRSLKRRVASSERTRQLRYSLLLFSFF</sequence>
<accession>A0A1H3US24</accession>
<dbReference type="AlphaFoldDB" id="A0A1H3US24"/>
<evidence type="ECO:0000313" key="2">
    <source>
        <dbReference type="Proteomes" id="UP000198935"/>
    </source>
</evidence>